<dbReference type="OrthoDB" id="158357at2759"/>
<dbReference type="PROSITE" id="PS51455">
    <property type="entry name" value="PIPK"/>
    <property type="match status" value="1"/>
</dbReference>
<evidence type="ECO:0000256" key="3">
    <source>
        <dbReference type="ARBA" id="ARBA00022741"/>
    </source>
</evidence>
<evidence type="ECO:0000256" key="7">
    <source>
        <dbReference type="ARBA" id="ARBA00077223"/>
    </source>
</evidence>
<dbReference type="PANTHER" id="PTHR45748:SF4">
    <property type="entry name" value="1-PHOSPHATIDYLINOSITOL-3-PHOSPHATE 5-KINASE FAB1D-RELATED"/>
    <property type="match status" value="1"/>
</dbReference>
<comment type="subunit">
    <text evidence="6">Component of the PI(3,5)P2 regulatory complex at least composed of ATG18, SAC/FIG4, FAB1 and VAC14.</text>
</comment>
<feature type="compositionally biased region" description="Polar residues" evidence="9">
    <location>
        <begin position="96"/>
        <end position="115"/>
    </location>
</feature>
<evidence type="ECO:0000313" key="11">
    <source>
        <dbReference type="EMBL" id="KAH7524930.1"/>
    </source>
</evidence>
<evidence type="ECO:0000256" key="6">
    <source>
        <dbReference type="ARBA" id="ARBA00023464"/>
    </source>
</evidence>
<dbReference type="InterPro" id="IPR002498">
    <property type="entry name" value="PInositol-4-P-4/5-kinase_core"/>
</dbReference>
<dbReference type="InterPro" id="IPR044769">
    <property type="entry name" value="PIKfyve_PIPKc"/>
</dbReference>
<dbReference type="FunFam" id="3.50.7.10:FF:000007">
    <property type="entry name" value="1-phosphatidylinositol 3-phosphate 5-kinase isoform X1"/>
    <property type="match status" value="1"/>
</dbReference>
<dbReference type="Gene3D" id="3.30.810.10">
    <property type="entry name" value="2-Layer Sandwich"/>
    <property type="match status" value="1"/>
</dbReference>
<dbReference type="InterPro" id="IPR002423">
    <property type="entry name" value="Cpn60/GroEL/TCP-1"/>
</dbReference>
<feature type="domain" description="PIPK" evidence="10">
    <location>
        <begin position="1298"/>
        <end position="1621"/>
    </location>
</feature>
<dbReference type="InterPro" id="IPR027409">
    <property type="entry name" value="GroEL-like_apical_dom_sf"/>
</dbReference>
<evidence type="ECO:0000256" key="9">
    <source>
        <dbReference type="SAM" id="MobiDB-lite"/>
    </source>
</evidence>
<dbReference type="CDD" id="cd17300">
    <property type="entry name" value="PIPKc_PIKfyve"/>
    <property type="match status" value="1"/>
</dbReference>
<dbReference type="Gene3D" id="3.30.800.10">
    <property type="entry name" value="Phosphatidylinositol Phosphate Kinase II Beta"/>
    <property type="match status" value="1"/>
</dbReference>
<dbReference type="GO" id="GO:0046854">
    <property type="term" value="P:phosphatidylinositol phosphate biosynthetic process"/>
    <property type="evidence" value="ECO:0007669"/>
    <property type="project" value="TreeGrafter"/>
</dbReference>
<evidence type="ECO:0000256" key="1">
    <source>
        <dbReference type="ARBA" id="ARBA00012009"/>
    </source>
</evidence>
<keyword evidence="5 8" id="KW-0067">ATP-binding</keyword>
<dbReference type="GO" id="GO:0005524">
    <property type="term" value="F:ATP binding"/>
    <property type="evidence" value="ECO:0007669"/>
    <property type="project" value="UniProtKB-UniRule"/>
</dbReference>
<dbReference type="GO" id="GO:0000285">
    <property type="term" value="F:1-phosphatidylinositol-3-phosphate 5-kinase activity"/>
    <property type="evidence" value="ECO:0007669"/>
    <property type="project" value="UniProtKB-EC"/>
</dbReference>
<reference evidence="11" key="1">
    <citation type="journal article" date="2021" name="Front. Plant Sci.">
        <title>Chromosome-Scale Genome Assembly for Chinese Sour Jujube and Insights Into Its Genome Evolution and Domestication Signature.</title>
        <authorList>
            <person name="Shen L.-Y."/>
            <person name="Luo H."/>
            <person name="Wang X.-L."/>
            <person name="Wang X.-M."/>
            <person name="Qiu X.-J."/>
            <person name="Liu H."/>
            <person name="Zhou S.-S."/>
            <person name="Jia K.-H."/>
            <person name="Nie S."/>
            <person name="Bao Y.-T."/>
            <person name="Zhang R.-G."/>
            <person name="Yun Q.-Z."/>
            <person name="Chai Y.-H."/>
            <person name="Lu J.-Y."/>
            <person name="Li Y."/>
            <person name="Zhao S.-W."/>
            <person name="Mao J.-F."/>
            <person name="Jia S.-G."/>
            <person name="Mao Y.-M."/>
        </authorList>
    </citation>
    <scope>NUCLEOTIDE SEQUENCE</scope>
    <source>
        <strain evidence="11">AT0</strain>
        <tissue evidence="11">Leaf</tissue>
    </source>
</reference>
<protein>
    <recommendedName>
        <fullName evidence="1">1-phosphatidylinositol-3-phosphate 5-kinase</fullName>
        <ecNumber evidence="1">2.7.1.150</ecNumber>
    </recommendedName>
    <alternativeName>
        <fullName evidence="7">Phosphatidylinositol 3-phosphate 5-kinase type III</fullName>
    </alternativeName>
</protein>
<evidence type="ECO:0000313" key="12">
    <source>
        <dbReference type="Proteomes" id="UP000813462"/>
    </source>
</evidence>
<dbReference type="Pfam" id="PF01504">
    <property type="entry name" value="PIP5K"/>
    <property type="match status" value="1"/>
</dbReference>
<comment type="caution">
    <text evidence="11">The sequence shown here is derived from an EMBL/GenBank/DDBJ whole genome shotgun (WGS) entry which is preliminary data.</text>
</comment>
<feature type="region of interest" description="Disordered" evidence="9">
    <location>
        <begin position="149"/>
        <end position="235"/>
    </location>
</feature>
<evidence type="ECO:0000256" key="4">
    <source>
        <dbReference type="ARBA" id="ARBA00022777"/>
    </source>
</evidence>
<proteinExistence type="predicted"/>
<feature type="compositionally biased region" description="Acidic residues" evidence="9">
    <location>
        <begin position="191"/>
        <end position="213"/>
    </location>
</feature>
<keyword evidence="3 8" id="KW-0547">Nucleotide-binding</keyword>
<dbReference type="Gene3D" id="3.50.7.10">
    <property type="entry name" value="GroEL"/>
    <property type="match status" value="1"/>
</dbReference>
<dbReference type="InterPro" id="IPR027484">
    <property type="entry name" value="PInositol-4-P-5-kinase_N"/>
</dbReference>
<dbReference type="CDD" id="cd03334">
    <property type="entry name" value="Fab1_TCP"/>
    <property type="match status" value="1"/>
</dbReference>
<evidence type="ECO:0000256" key="8">
    <source>
        <dbReference type="PROSITE-ProRule" id="PRU00781"/>
    </source>
</evidence>
<evidence type="ECO:0000259" key="10">
    <source>
        <dbReference type="PROSITE" id="PS51455"/>
    </source>
</evidence>
<dbReference type="EC" id="2.7.1.150" evidence="1"/>
<accession>A0A978VAJ5</accession>
<dbReference type="Proteomes" id="UP000813462">
    <property type="component" value="Unassembled WGS sequence"/>
</dbReference>
<organism evidence="11 12">
    <name type="scientific">Ziziphus jujuba var. spinosa</name>
    <dbReference type="NCBI Taxonomy" id="714518"/>
    <lineage>
        <taxon>Eukaryota</taxon>
        <taxon>Viridiplantae</taxon>
        <taxon>Streptophyta</taxon>
        <taxon>Embryophyta</taxon>
        <taxon>Tracheophyta</taxon>
        <taxon>Spermatophyta</taxon>
        <taxon>Magnoliopsida</taxon>
        <taxon>eudicotyledons</taxon>
        <taxon>Gunneridae</taxon>
        <taxon>Pentapetalae</taxon>
        <taxon>rosids</taxon>
        <taxon>fabids</taxon>
        <taxon>Rosales</taxon>
        <taxon>Rhamnaceae</taxon>
        <taxon>Paliureae</taxon>
        <taxon>Ziziphus</taxon>
    </lineage>
</organism>
<evidence type="ECO:0000256" key="2">
    <source>
        <dbReference type="ARBA" id="ARBA00022679"/>
    </source>
</evidence>
<feature type="compositionally biased region" description="Acidic residues" evidence="9">
    <location>
        <begin position="170"/>
        <end position="182"/>
    </location>
</feature>
<feature type="compositionally biased region" description="Basic and acidic residues" evidence="9">
    <location>
        <begin position="154"/>
        <end position="164"/>
    </location>
</feature>
<dbReference type="FunFam" id="3.30.800.10:FF:000007">
    <property type="entry name" value="Putative 1-phosphatidylinositol-4-phosphate 5-kinase/ zinc ion binding family"/>
    <property type="match status" value="1"/>
</dbReference>
<gene>
    <name evidence="11" type="ORF">FEM48_Zijuj06G0171500</name>
</gene>
<dbReference type="Pfam" id="PF00118">
    <property type="entry name" value="Cpn60_TCP1"/>
    <property type="match status" value="1"/>
</dbReference>
<dbReference type="SUPFAM" id="SSF52029">
    <property type="entry name" value="GroEL apical domain-like"/>
    <property type="match status" value="1"/>
</dbReference>
<keyword evidence="2 8" id="KW-0808">Transferase</keyword>
<dbReference type="FunFam" id="3.30.810.10:FF:000001">
    <property type="entry name" value="1-phosphatidylinositol 3-phosphate 5-kinase FAB1"/>
    <property type="match status" value="1"/>
</dbReference>
<feature type="region of interest" description="Disordered" evidence="9">
    <location>
        <begin position="96"/>
        <end position="121"/>
    </location>
</feature>
<dbReference type="EMBL" id="JAEACU010000006">
    <property type="protein sequence ID" value="KAH7524930.1"/>
    <property type="molecule type" value="Genomic_DNA"/>
</dbReference>
<dbReference type="InterPro" id="IPR027483">
    <property type="entry name" value="PInositol-4-P-4/5-kinase_C_sf"/>
</dbReference>
<evidence type="ECO:0000256" key="5">
    <source>
        <dbReference type="ARBA" id="ARBA00022840"/>
    </source>
</evidence>
<dbReference type="SMART" id="SM00330">
    <property type="entry name" value="PIPKc"/>
    <property type="match status" value="1"/>
</dbReference>
<name>A0A978VAJ5_ZIZJJ</name>
<dbReference type="GO" id="GO:0010008">
    <property type="term" value="C:endosome membrane"/>
    <property type="evidence" value="ECO:0007669"/>
    <property type="project" value="TreeGrafter"/>
</dbReference>
<keyword evidence="4 8" id="KW-0418">Kinase</keyword>
<dbReference type="PANTHER" id="PTHR45748">
    <property type="entry name" value="1-PHOSPHATIDYLINOSITOL 3-PHOSPHATE 5-KINASE-RELATED"/>
    <property type="match status" value="1"/>
</dbReference>
<dbReference type="SUPFAM" id="SSF56104">
    <property type="entry name" value="SAICAR synthase-like"/>
    <property type="match status" value="1"/>
</dbReference>
<sequence>MCSMCHHCEDNLTKSKDDGKIQKDVSSLKLVNQDLIGSCKFCGVKKEQESIKQGIMSPYATPMISPTTSLSSSDSTVSSYSDFSVDINSCDRYNQEEGTTYSSQEDLNYRSNGPLQNGVDKSHTEMQKNMKEDHNGSSSYIVRDIEITQTSNGQEDKVNSDETCHGSYNEETENPSSFEDERDALWKPPEPEDPEDDLEGSVAFNDDDDDECGDGTQWGKPSSLTPVRDEGSRSYRFKEERQRAIEEVINGKFKTIVCQLLKSVGISSSGEDGQTWVDVVTSLSWEAASFLKPDAVGCKAVDPDGYVKVKCIATGVRSQSQVVKGLVFKKHAAHKHMATKYKNPRLLLVQGVLGQSSSGLSSFDSMEQEKDYLKSVIEMLELCHPNVILVEKTVSRDIQESILSKGMTLVFDMKLHRLERIARCTGSPILTSDTLMSQKLKQCNSFYIEKFVEEHAGFGEGGKIPSKTLMFLEGFPTRLGCTILLKGASSDELKRIKCVVQCAVVMAYHLMLETSFLVDQRAMFSTIPYAGPANVLSTEVVNVLTNDQQLPELGSNNSCVPCLEEAPVETVSHTVDTPISNGFHDGGSLNSPSYEPYNPAILTGFSSLSDSLKKVIGENFPLASSSYQSLSTYFGFNGRESNGQTAKSLCGSTSPNTVNHYTVEDKDFSDEEKSGVQSQLCCETSLDSKKDGANDENTMQSEDGTNGVLDSKSILVLMSRRNALRGTICEQNHFSHIMFYKNFDVPLGKFLRDNLLNQRSPCSICGELPEAHFYYYAHHNKQLTIQIRRLSDEKHLPGEAEGKLWMWSRCGKCKHGNGMSKSTKRVLISTAARGLSFGKFLELGFSSSSKLSSCGHSLHWDFLYFFGLGPMAAMFRYSPVTTYTVSVPAQKIPFSNSIRQDWLTKETKDVFMKGMLLFTEVENSLKKVKSQFEGLTLNIGGSLKIFSDIEGMLQQERSDFELNIKKAISKNGNSDQAVYNCLSFNRLWWDLLLESCIWDLRIHSLLSVDPEMVYSSATDGAIQEQTESKINGSACENERNMGKGDMGINGDANLQELNTSLENGSPMKEIPIGVTDEESEGADTSIVVEGIEAPTEGGSNPKVPFSQEPDFMPNGSSHCHSDDSQADNVPLSVHLQVDRTIPISTNVENCITVANVNLSRKRTMQNPHLSNLEYSKGWFWAPFSEITEIDPKVLQKTCLPKFECRSAYTTEYLPTAAQLINEEGQRLHLPLGTNAYIVSDYEGELSSIIACALTKLKDLPLQADFCNDDSKGMGNIANKTIESLNSFARNNSFARIPTFSSSNWSSTSSLDSDSVHSTSGISMEELRSSSFDGTGLSDSLVTPGTLHPAPSFGFLKSLGKDRYTVLCPYAKQFQDLRSCCCQSELDYIASLSRCRNWDAKGGKSRSFFAKTLDDRLIIKEIKKTEFESFMKFAEYYFKYMKEAFELGNQTCLAKVLGIYQVIVRHTKGGKESRHDLMVMENLTFGRNITRQYDLKGALHARYNSATDGSGSVLLDQNFVDDMNSSPIYVSNKAKRVLERAVWNDTGFLTSINVMDYSLLVGVDTQKRELVCGIIDFLRQYTWDKQLETWVKSSLVPKNVLPTVISPIEYKCRFRKFMRAHFLNVPDHWCSKTTSEQCHQCLLCGVKDDTSTPSNLQEKEGLNGFST</sequence>